<dbReference type="Proteomes" id="UP001549162">
    <property type="component" value="Unassembled WGS sequence"/>
</dbReference>
<name>A0ABV2JEM0_9FIRM</name>
<feature type="domain" description="DUF2229" evidence="1">
    <location>
        <begin position="3"/>
        <end position="204"/>
    </location>
</feature>
<reference evidence="2 3" key="1">
    <citation type="submission" date="2024-06" db="EMBL/GenBank/DDBJ databases">
        <title>Genomic Encyclopedia of Type Strains, Phase IV (KMG-IV): sequencing the most valuable type-strain genomes for metagenomic binning, comparative biology and taxonomic classification.</title>
        <authorList>
            <person name="Goeker M."/>
        </authorList>
    </citation>
    <scope>NUCLEOTIDE SEQUENCE [LARGE SCALE GENOMIC DNA]</scope>
    <source>
        <strain evidence="2 3">DSM 21460</strain>
    </source>
</reference>
<keyword evidence="3" id="KW-1185">Reference proteome</keyword>
<accession>A0ABV2JEM0</accession>
<proteinExistence type="predicted"/>
<dbReference type="InterPro" id="IPR051805">
    <property type="entry name" value="Dehydratase_Activator_Redct"/>
</dbReference>
<keyword evidence="2" id="KW-0808">Transferase</keyword>
<sequence>MLVGIPRGLLFYEFETMWTNFFKELDIDYIFSPETNKKIFEHGTNLAMHEACLPYKILLGHVEYLIDKCDYILIPRLGGYGFYDRMCTRYQATIDVCYNIFRDRDIKILPFNVDYSSREIELASFIDMGKVLGKKRRDSFRAYIIARQAANTEALIRENNLKNKLNKESTKILLVGHIYNTLDKYIGEPIKSFLEDMGVDVIFATDMDNIEAENMSKEITNTMPWTYNRILLGSANKLESQVDGIILLSSFNCGPDSMANEIIIRKINDKPILNLVIDGQEGMAGIETRLESFIDIILFKKRRFLYG</sequence>
<dbReference type="GO" id="GO:0016301">
    <property type="term" value="F:kinase activity"/>
    <property type="evidence" value="ECO:0007669"/>
    <property type="project" value="UniProtKB-KW"/>
</dbReference>
<comment type="caution">
    <text evidence="2">The sequence shown here is derived from an EMBL/GenBank/DDBJ whole genome shotgun (WGS) entry which is preliminary data.</text>
</comment>
<protein>
    <submittedName>
        <fullName evidence="2">Nucleotide-binding protein (Sugar kinase/HSP70/actin superfamily)</fullName>
    </submittedName>
</protein>
<evidence type="ECO:0000313" key="2">
    <source>
        <dbReference type="EMBL" id="MET3618350.1"/>
    </source>
</evidence>
<dbReference type="RefSeq" id="WP_354369544.1">
    <property type="nucleotide sequence ID" value="NZ_JBEPMA010000022.1"/>
</dbReference>
<evidence type="ECO:0000259" key="1">
    <source>
        <dbReference type="Pfam" id="PF09989"/>
    </source>
</evidence>
<organism evidence="2 3">
    <name type="scientific">Peptoniphilus olsenii</name>
    <dbReference type="NCBI Taxonomy" id="411570"/>
    <lineage>
        <taxon>Bacteria</taxon>
        <taxon>Bacillati</taxon>
        <taxon>Bacillota</taxon>
        <taxon>Tissierellia</taxon>
        <taxon>Tissierellales</taxon>
        <taxon>Peptoniphilaceae</taxon>
        <taxon>Peptoniphilus</taxon>
    </lineage>
</organism>
<dbReference type="Pfam" id="PF09989">
    <property type="entry name" value="DUF2229"/>
    <property type="match status" value="1"/>
</dbReference>
<dbReference type="PANTHER" id="PTHR32329">
    <property type="entry name" value="BIFUNCTIONAL PROTEIN [INCLUDES 2-HYDROXYACYL-COA DEHYDRATASE (N-TER) AND ITS ACTIVATOR DOMAIN (C_TERM)-RELATED"/>
    <property type="match status" value="1"/>
</dbReference>
<dbReference type="Gene3D" id="3.40.50.11900">
    <property type="match status" value="1"/>
</dbReference>
<gene>
    <name evidence="2" type="ORF">ABID14_001989</name>
</gene>
<evidence type="ECO:0000313" key="3">
    <source>
        <dbReference type="Proteomes" id="UP001549162"/>
    </source>
</evidence>
<dbReference type="PANTHER" id="PTHR32329:SF2">
    <property type="entry name" value="BIFUNCTIONAL PROTEIN [INCLUDES 2-HYDROXYACYL-COA DEHYDRATASE (N-TER) AND ITS ACTIVATOR DOMAIN (C_TERM)"/>
    <property type="match status" value="1"/>
</dbReference>
<dbReference type="InterPro" id="IPR018709">
    <property type="entry name" value="CoA_activase_DUF2229"/>
</dbReference>
<keyword evidence="2" id="KW-0418">Kinase</keyword>
<dbReference type="EMBL" id="JBEPMA010000022">
    <property type="protein sequence ID" value="MET3618350.1"/>
    <property type="molecule type" value="Genomic_DNA"/>
</dbReference>